<organism evidence="3 4">
    <name type="scientific">Naumannella cuiyingiana</name>
    <dbReference type="NCBI Taxonomy" id="1347891"/>
    <lineage>
        <taxon>Bacteria</taxon>
        <taxon>Bacillati</taxon>
        <taxon>Actinomycetota</taxon>
        <taxon>Actinomycetes</taxon>
        <taxon>Propionibacteriales</taxon>
        <taxon>Propionibacteriaceae</taxon>
        <taxon>Naumannella</taxon>
    </lineage>
</organism>
<keyword evidence="2" id="KW-0812">Transmembrane</keyword>
<dbReference type="Proteomes" id="UP000527616">
    <property type="component" value="Unassembled WGS sequence"/>
</dbReference>
<proteinExistence type="predicted"/>
<sequence>MRPQLPPERDLPGADRMLTAILAGDAEAEAADELARRRRRRITVAAAIAACLALIGVAVGVLAFPRQPPVADPLPAPTTAQLPAPTEGQLPSGTPTPSASPSPVEPAPTASRSRVPAPSPGATDDAGSTETPPPPPANAGVTRYNAPFGQPVRGDQIAVTMEQMGQDEQAGETSFTIIVRIEAIGDQDVTLSADSWSVNTTDRLGVGTVSGFGIVERTLRPGEVTTGSVSFDAQVDQVHAVHFDDSRGNKFSWAYGPQALTDLDDLDFSTVDGAARIAFVNGQRETAGESDVADAVVTVCATDERSLSYGYSDFSFGTASGERLPAGSGLPDRGASIANQPGNDIPLMPDSMELGPGDCYLGWVFVKSRDEVTELVYRSRNGGSIRFPIEG</sequence>
<keyword evidence="4" id="KW-1185">Reference proteome</keyword>
<dbReference type="RefSeq" id="WP_179444900.1">
    <property type="nucleotide sequence ID" value="NZ_JACBZS010000001.1"/>
</dbReference>
<comment type="caution">
    <text evidence="3">The sequence shown here is derived from an EMBL/GenBank/DDBJ whole genome shotgun (WGS) entry which is preliminary data.</text>
</comment>
<accession>A0A7Z0D915</accession>
<reference evidence="3 4" key="1">
    <citation type="submission" date="2020-07" db="EMBL/GenBank/DDBJ databases">
        <title>Sequencing the genomes of 1000 actinobacteria strains.</title>
        <authorList>
            <person name="Klenk H.-P."/>
        </authorList>
    </citation>
    <scope>NUCLEOTIDE SEQUENCE [LARGE SCALE GENOMIC DNA]</scope>
    <source>
        <strain evidence="3 4">DSM 103164</strain>
    </source>
</reference>
<feature type="transmembrane region" description="Helical" evidence="2">
    <location>
        <begin position="42"/>
        <end position="64"/>
    </location>
</feature>
<evidence type="ECO:0000256" key="1">
    <source>
        <dbReference type="SAM" id="MobiDB-lite"/>
    </source>
</evidence>
<dbReference type="EMBL" id="JACBZS010000001">
    <property type="protein sequence ID" value="NYI71022.1"/>
    <property type="molecule type" value="Genomic_DNA"/>
</dbReference>
<evidence type="ECO:0000256" key="2">
    <source>
        <dbReference type="SAM" id="Phobius"/>
    </source>
</evidence>
<feature type="compositionally biased region" description="Low complexity" evidence="1">
    <location>
        <begin position="77"/>
        <end position="97"/>
    </location>
</feature>
<gene>
    <name evidence="3" type="ORF">GGQ54_001582</name>
</gene>
<evidence type="ECO:0008006" key="5">
    <source>
        <dbReference type="Google" id="ProtNLM"/>
    </source>
</evidence>
<dbReference type="AlphaFoldDB" id="A0A7Z0D915"/>
<keyword evidence="2" id="KW-1133">Transmembrane helix</keyword>
<evidence type="ECO:0000313" key="4">
    <source>
        <dbReference type="Proteomes" id="UP000527616"/>
    </source>
</evidence>
<evidence type="ECO:0000313" key="3">
    <source>
        <dbReference type="EMBL" id="NYI71022.1"/>
    </source>
</evidence>
<name>A0A7Z0D915_9ACTN</name>
<protein>
    <recommendedName>
        <fullName evidence="5">DUF4352 domain-containing protein</fullName>
    </recommendedName>
</protein>
<feature type="region of interest" description="Disordered" evidence="1">
    <location>
        <begin position="73"/>
        <end position="151"/>
    </location>
</feature>
<keyword evidence="2" id="KW-0472">Membrane</keyword>
<feature type="region of interest" description="Disordered" evidence="1">
    <location>
        <begin position="323"/>
        <end position="342"/>
    </location>
</feature>